<dbReference type="Gene3D" id="3.20.20.140">
    <property type="entry name" value="Metal-dependent hydrolases"/>
    <property type="match status" value="1"/>
</dbReference>
<accession>A0A094L622</accession>
<dbReference type="InterPro" id="IPR004013">
    <property type="entry name" value="PHP_dom"/>
</dbReference>
<evidence type="ECO:0000313" key="3">
    <source>
        <dbReference type="EMBL" id="KFZ30173.1"/>
    </source>
</evidence>
<dbReference type="InterPro" id="IPR052018">
    <property type="entry name" value="PHP_domain"/>
</dbReference>
<dbReference type="InterPro" id="IPR016195">
    <property type="entry name" value="Pol/histidinol_Pase-like"/>
</dbReference>
<dbReference type="Pfam" id="PF02811">
    <property type="entry name" value="PHP"/>
    <property type="match status" value="1"/>
</dbReference>
<sequence>MTKGATFHRGDLHIHSFGEKGSYDVIDTDMTPEKILAKAIEKNLSIISITDHNQIANSVLALKLSEKLNVLVIPGIEVSTSQGHLLAYFPNERSLEDFYGKLTFDAERKFCSQTIYDCMEQVDKYGGFGILAHIEVSSGFEKSIPKFNQIFDRAFEHKAILGLEITDQNSVNHYTEFDDCHERRNATLRRNSTLGLPPNHKLAKIMSSDAHSMNAFGKNASGAERLTRFKMDEMSFDSLRIALQIHDSRVRLEDEVPETLPRFKKIRAWGGILDGVTLDLSNNMNCIIGGRGTGKSTLLLALQEASNNEITSPIKRSSAWPSKIELQYEDDTGREFDFILEHGTLKCFREGQEQDLFRVPVESYSQGFTNFANDLDIDQKDTKLLGFLDGFLDIKYLQSEDGSKITQLETNFDALQRLTAEISQRPAVEKELRELVHKQEAHEQQNVGALMKIHGSLVEEEALRNDIESSLAALKSEYQKLLSNKDKIEHIINTDPRNVRIGSEHLKNVIDIVSEFSVTVDHFQNQLNIALEEKLSRLRQEITEWRAKEKTARQKIEVEKARLDQLKIPYDEGKYISLVSDITRLKRQATEIEKSEKELICVKKERTDLYRSRVDLKRRIGSKRLAFCTRIKRDLSKSVDGMHVDAKIGQGYISSEFSALLKQVMNWHRWEKSKKISDNISPLDFYQKMKRKQYDFLDGLGFNQSEIEDIGSRMSGLDLEKVLSLSFEERPQLTVTRYDAKSDTLDIKDISELSLGQQQSVMLSILIKSDSCLPLIVDQPEDNLDSEFIFNSVVTNLRRCKENRQIIIVTHNSNIGVLGDAELVIPLIASNDRSSVVAEGSIDNKETQDKCCEILEGGRRAFETRKNIYGI</sequence>
<dbReference type="SUPFAM" id="SSF89550">
    <property type="entry name" value="PHP domain-like"/>
    <property type="match status" value="1"/>
</dbReference>
<dbReference type="CDD" id="cd07432">
    <property type="entry name" value="PHP_HisPPase"/>
    <property type="match status" value="1"/>
</dbReference>
<dbReference type="PANTHER" id="PTHR42924">
    <property type="entry name" value="EXONUCLEASE"/>
    <property type="match status" value="1"/>
</dbReference>
<keyword evidence="4" id="KW-1185">Reference proteome</keyword>
<dbReference type="SMART" id="SM00481">
    <property type="entry name" value="POLIIIAc"/>
    <property type="match status" value="1"/>
</dbReference>
<comment type="caution">
    <text evidence="3">The sequence shown here is derived from an EMBL/GenBank/DDBJ whole genome shotgun (WGS) entry which is preliminary data.</text>
</comment>
<proteinExistence type="predicted"/>
<feature type="domain" description="Polymerase/histidinol phosphatase N-terminal" evidence="2">
    <location>
        <begin position="10"/>
        <end position="82"/>
    </location>
</feature>
<evidence type="ECO:0000313" key="4">
    <source>
        <dbReference type="Proteomes" id="UP000054363"/>
    </source>
</evidence>
<dbReference type="AlphaFoldDB" id="A0A094L622"/>
<dbReference type="OrthoDB" id="9791620at2"/>
<dbReference type="Gene3D" id="3.40.50.300">
    <property type="entry name" value="P-loop containing nucleotide triphosphate hydrolases"/>
    <property type="match status" value="2"/>
</dbReference>
<name>A0A094L622_9GAMM</name>
<dbReference type="GO" id="GO:0004534">
    <property type="term" value="F:5'-3' RNA exonuclease activity"/>
    <property type="evidence" value="ECO:0007669"/>
    <property type="project" value="TreeGrafter"/>
</dbReference>
<dbReference type="RefSeq" id="WP_034776949.1">
    <property type="nucleotide sequence ID" value="NZ_JPER01000008.1"/>
</dbReference>
<keyword evidence="1" id="KW-0175">Coiled coil</keyword>
<dbReference type="EMBL" id="JPER01000008">
    <property type="protein sequence ID" value="KFZ30173.1"/>
    <property type="molecule type" value="Genomic_DNA"/>
</dbReference>
<dbReference type="STRING" id="435908.IDSA_11465"/>
<protein>
    <recommendedName>
        <fullName evidence="2">Polymerase/histidinol phosphatase N-terminal domain-containing protein</fullName>
    </recommendedName>
</protein>
<dbReference type="Proteomes" id="UP000054363">
    <property type="component" value="Unassembled WGS sequence"/>
</dbReference>
<dbReference type="PANTHER" id="PTHR42924:SF3">
    <property type="entry name" value="POLYMERASE_HISTIDINOL PHOSPHATASE N-TERMINAL DOMAIN-CONTAINING PROTEIN"/>
    <property type="match status" value="1"/>
</dbReference>
<dbReference type="eggNOG" id="COG0613">
    <property type="taxonomic scope" value="Bacteria"/>
</dbReference>
<dbReference type="NCBIfam" id="NF045780">
    <property type="entry name" value="TrlF_fam_ATP"/>
    <property type="match status" value="1"/>
</dbReference>
<dbReference type="SUPFAM" id="SSF52540">
    <property type="entry name" value="P-loop containing nucleoside triphosphate hydrolases"/>
    <property type="match status" value="1"/>
</dbReference>
<dbReference type="GO" id="GO:0035312">
    <property type="term" value="F:5'-3' DNA exonuclease activity"/>
    <property type="evidence" value="ECO:0007669"/>
    <property type="project" value="TreeGrafter"/>
</dbReference>
<reference evidence="3 4" key="1">
    <citation type="submission" date="2014-06" db="EMBL/GenBank/DDBJ databases">
        <title>The draft genome sequence of Idiomarina salinarum ISL-52.</title>
        <authorList>
            <person name="Du J."/>
            <person name="Shao Z."/>
        </authorList>
    </citation>
    <scope>NUCLEOTIDE SEQUENCE [LARGE SCALE GENOMIC DNA]</scope>
    <source>
        <strain evidence="3 4">ISL-52</strain>
    </source>
</reference>
<dbReference type="InterPro" id="IPR003141">
    <property type="entry name" value="Pol/His_phosphatase_N"/>
</dbReference>
<dbReference type="eggNOG" id="COG0497">
    <property type="taxonomic scope" value="Bacteria"/>
</dbReference>
<evidence type="ECO:0000259" key="2">
    <source>
        <dbReference type="SMART" id="SM00481"/>
    </source>
</evidence>
<organism evidence="3 4">
    <name type="scientific">Pseudidiomarina salinarum</name>
    <dbReference type="NCBI Taxonomy" id="435908"/>
    <lineage>
        <taxon>Bacteria</taxon>
        <taxon>Pseudomonadati</taxon>
        <taxon>Pseudomonadota</taxon>
        <taxon>Gammaproteobacteria</taxon>
        <taxon>Alteromonadales</taxon>
        <taxon>Idiomarinaceae</taxon>
        <taxon>Pseudidiomarina</taxon>
    </lineage>
</organism>
<gene>
    <name evidence="3" type="ORF">IDSA_11465</name>
</gene>
<dbReference type="InterPro" id="IPR027417">
    <property type="entry name" value="P-loop_NTPase"/>
</dbReference>
<feature type="coiled-coil region" evidence="1">
    <location>
        <begin position="528"/>
        <end position="555"/>
    </location>
</feature>
<dbReference type="InterPro" id="IPR054787">
    <property type="entry name" value="TrlF_ATPase"/>
</dbReference>
<feature type="coiled-coil region" evidence="1">
    <location>
        <begin position="457"/>
        <end position="491"/>
    </location>
</feature>
<evidence type="ECO:0000256" key="1">
    <source>
        <dbReference type="SAM" id="Coils"/>
    </source>
</evidence>